<dbReference type="SUPFAM" id="SSF48498">
    <property type="entry name" value="Tetracyclin repressor-like, C-terminal domain"/>
    <property type="match status" value="1"/>
</dbReference>
<dbReference type="PANTHER" id="PTHR30055:SF146">
    <property type="entry name" value="HTH-TYPE TRANSCRIPTIONAL DUAL REGULATOR CECR"/>
    <property type="match status" value="1"/>
</dbReference>
<dbReference type="InterPro" id="IPR001647">
    <property type="entry name" value="HTH_TetR"/>
</dbReference>
<dbReference type="PROSITE" id="PS50977">
    <property type="entry name" value="HTH_TETR_2"/>
    <property type="match status" value="1"/>
</dbReference>
<name>A0A9X3B639_9HYPH</name>
<keyword evidence="1 2" id="KW-0238">DNA-binding</keyword>
<evidence type="ECO:0000256" key="2">
    <source>
        <dbReference type="PROSITE-ProRule" id="PRU00335"/>
    </source>
</evidence>
<evidence type="ECO:0000256" key="3">
    <source>
        <dbReference type="SAM" id="MobiDB-lite"/>
    </source>
</evidence>
<comment type="caution">
    <text evidence="5">The sequence shown here is derived from an EMBL/GenBank/DDBJ whole genome shotgun (WGS) entry which is preliminary data.</text>
</comment>
<dbReference type="PANTHER" id="PTHR30055">
    <property type="entry name" value="HTH-TYPE TRANSCRIPTIONAL REGULATOR RUTR"/>
    <property type="match status" value="1"/>
</dbReference>
<dbReference type="Pfam" id="PF09209">
    <property type="entry name" value="CecR_C"/>
    <property type="match status" value="1"/>
</dbReference>
<proteinExistence type="predicted"/>
<dbReference type="EMBL" id="JAODNV010000007">
    <property type="protein sequence ID" value="MCT8990038.1"/>
    <property type="molecule type" value="Genomic_DNA"/>
</dbReference>
<dbReference type="RefSeq" id="WP_423738584.1">
    <property type="nucleotide sequence ID" value="NZ_JAODNV010000007.1"/>
</dbReference>
<protein>
    <submittedName>
        <fullName evidence="5">CerR family C-terminal domain-containing protein</fullName>
    </submittedName>
</protein>
<dbReference type="Gene3D" id="1.10.357.10">
    <property type="entry name" value="Tetracycline Repressor, domain 2"/>
    <property type="match status" value="1"/>
</dbReference>
<dbReference type="InterPro" id="IPR050109">
    <property type="entry name" value="HTH-type_TetR-like_transc_reg"/>
</dbReference>
<evidence type="ECO:0000313" key="5">
    <source>
        <dbReference type="EMBL" id="MCT8990038.1"/>
    </source>
</evidence>
<sequence>MTRDDFLHETGSAGGSRRIGAAERTREALIRAAIRLFGKRGFDATSTRAIAAEARANIGSIAYHFGGKEGLRTACAQYIAAMISQVAGRALGDLTADPSRLQLAPEEAAARLVRAIETLVGFMVARPEAGEIVQFILRELGQPTDAIDVIYNGVFEPVHRHLCGLWEAATGDPAESEYTRIAIFTMVGQIVYFRIGREPVKRRMGWGEIGPREASAVAAVARDNLKAILEARRKRS</sequence>
<reference evidence="5" key="1">
    <citation type="submission" date="2022-08" db="EMBL/GenBank/DDBJ databases">
        <title>Chelativorans sichuanense sp. nov., a paraffin oil-degrading bacterium isolated from a mixture of oil-based drill cuttings and paddy soil.</title>
        <authorList>
            <person name="Yu J."/>
            <person name="Liu H."/>
            <person name="Chen Q."/>
        </authorList>
    </citation>
    <scope>NUCLEOTIDE SEQUENCE</scope>
    <source>
        <strain evidence="5">SCAU 2101</strain>
    </source>
</reference>
<dbReference type="PRINTS" id="PR00455">
    <property type="entry name" value="HTHTETR"/>
</dbReference>
<dbReference type="Gene3D" id="1.10.10.60">
    <property type="entry name" value="Homeodomain-like"/>
    <property type="match status" value="1"/>
</dbReference>
<feature type="region of interest" description="Disordered" evidence="3">
    <location>
        <begin position="1"/>
        <end position="20"/>
    </location>
</feature>
<dbReference type="GO" id="GO:0000976">
    <property type="term" value="F:transcription cis-regulatory region binding"/>
    <property type="evidence" value="ECO:0007669"/>
    <property type="project" value="TreeGrafter"/>
</dbReference>
<dbReference type="InterPro" id="IPR036271">
    <property type="entry name" value="Tet_transcr_reg_TetR-rel_C_sf"/>
</dbReference>
<evidence type="ECO:0000259" key="4">
    <source>
        <dbReference type="PROSITE" id="PS50977"/>
    </source>
</evidence>
<feature type="domain" description="HTH tetR-type" evidence="4">
    <location>
        <begin position="23"/>
        <end position="83"/>
    </location>
</feature>
<dbReference type="InterPro" id="IPR009057">
    <property type="entry name" value="Homeodomain-like_sf"/>
</dbReference>
<dbReference type="InterPro" id="IPR015292">
    <property type="entry name" value="Tscrpt_reg_YbiH_C"/>
</dbReference>
<keyword evidence="6" id="KW-1185">Reference proteome</keyword>
<dbReference type="Pfam" id="PF00440">
    <property type="entry name" value="TetR_N"/>
    <property type="match status" value="1"/>
</dbReference>
<dbReference type="AlphaFoldDB" id="A0A9X3B639"/>
<evidence type="ECO:0000256" key="1">
    <source>
        <dbReference type="ARBA" id="ARBA00023125"/>
    </source>
</evidence>
<organism evidence="5 6">
    <name type="scientific">Chelativorans petroleitrophicus</name>
    <dbReference type="NCBI Taxonomy" id="2975484"/>
    <lineage>
        <taxon>Bacteria</taxon>
        <taxon>Pseudomonadati</taxon>
        <taxon>Pseudomonadota</taxon>
        <taxon>Alphaproteobacteria</taxon>
        <taxon>Hyphomicrobiales</taxon>
        <taxon>Phyllobacteriaceae</taxon>
        <taxon>Chelativorans</taxon>
    </lineage>
</organism>
<dbReference type="SUPFAM" id="SSF46689">
    <property type="entry name" value="Homeodomain-like"/>
    <property type="match status" value="1"/>
</dbReference>
<dbReference type="Proteomes" id="UP001149009">
    <property type="component" value="Unassembled WGS sequence"/>
</dbReference>
<dbReference type="GO" id="GO:0003700">
    <property type="term" value="F:DNA-binding transcription factor activity"/>
    <property type="evidence" value="ECO:0007669"/>
    <property type="project" value="TreeGrafter"/>
</dbReference>
<evidence type="ECO:0000313" key="6">
    <source>
        <dbReference type="Proteomes" id="UP001149009"/>
    </source>
</evidence>
<gene>
    <name evidence="5" type="ORF">NYR54_06990</name>
</gene>
<feature type="DNA-binding region" description="H-T-H motif" evidence="2">
    <location>
        <begin position="46"/>
        <end position="65"/>
    </location>
</feature>
<accession>A0A9X3B639</accession>